<evidence type="ECO:0000313" key="4">
    <source>
        <dbReference type="Proteomes" id="UP001198182"/>
    </source>
</evidence>
<feature type="compositionally biased region" description="Acidic residues" evidence="1">
    <location>
        <begin position="112"/>
        <end position="127"/>
    </location>
</feature>
<evidence type="ECO:0000256" key="1">
    <source>
        <dbReference type="SAM" id="MobiDB-lite"/>
    </source>
</evidence>
<gene>
    <name evidence="3" type="ORF">LKD81_11045</name>
</gene>
<evidence type="ECO:0000256" key="2">
    <source>
        <dbReference type="SAM" id="Phobius"/>
    </source>
</evidence>
<protein>
    <submittedName>
        <fullName evidence="3">Uncharacterized protein</fullName>
    </submittedName>
</protein>
<keyword evidence="2" id="KW-1133">Transmembrane helix</keyword>
<keyword evidence="4" id="KW-1185">Reference proteome</keyword>
<feature type="region of interest" description="Disordered" evidence="1">
    <location>
        <begin position="109"/>
        <end position="182"/>
    </location>
</feature>
<organism evidence="3 4">
    <name type="scientific">Hominifimenecus microfluidus</name>
    <dbReference type="NCBI Taxonomy" id="2885348"/>
    <lineage>
        <taxon>Bacteria</taxon>
        <taxon>Bacillati</taxon>
        <taxon>Bacillota</taxon>
        <taxon>Clostridia</taxon>
        <taxon>Lachnospirales</taxon>
        <taxon>Lachnospiraceae</taxon>
        <taxon>Hominifimenecus</taxon>
    </lineage>
</organism>
<feature type="region of interest" description="Disordered" evidence="1">
    <location>
        <begin position="1"/>
        <end position="89"/>
    </location>
</feature>
<dbReference type="EMBL" id="JAJEQR010000031">
    <property type="protein sequence ID" value="MCC2231529.1"/>
    <property type="molecule type" value="Genomic_DNA"/>
</dbReference>
<keyword evidence="2" id="KW-0472">Membrane</keyword>
<feature type="compositionally biased region" description="Basic and acidic residues" evidence="1">
    <location>
        <begin position="39"/>
        <end position="62"/>
    </location>
</feature>
<feature type="transmembrane region" description="Helical" evidence="2">
    <location>
        <begin position="219"/>
        <end position="240"/>
    </location>
</feature>
<feature type="compositionally biased region" description="Polar residues" evidence="1">
    <location>
        <begin position="136"/>
        <end position="149"/>
    </location>
</feature>
<sequence length="364" mass="40670">MRLSGRNDTVRDTGSGRSRRRPATENQVSYTDLDDEWEASEKKVRDVSRSQNPEEYRVRYSETEEYDSSSNTDARRYGGGVSKDRSYENSYIENMEDTWVYNRDRVNTVSDSEAESQSDTSCYEDDSDGKHRSYSGRYTESADGNQSRYTGRYEEESRDNQGYRSRYAYEDNERDSRGYSSRAKTKVKKVKKVKKVVAKDGKGITGKVSGAASRGISSVLRFATALVMLLLTMRLAVAFMTGSPLLGSIGTMFAEKNWGLMLYLAGAACLVLLGFVSAFWSLSRRSAASDDRIRSYDTGRGLFAFLFFLIICMAAGLETFLPEGGTLISALQSFLQTLSSAYSKVLPLSVTGIVLCVIRKVLKS</sequence>
<feature type="compositionally biased region" description="Basic and acidic residues" evidence="1">
    <location>
        <begin position="151"/>
        <end position="177"/>
    </location>
</feature>
<name>A0AAE3EBB4_9FIRM</name>
<evidence type="ECO:0000313" key="3">
    <source>
        <dbReference type="EMBL" id="MCC2231529.1"/>
    </source>
</evidence>
<dbReference type="AlphaFoldDB" id="A0AAE3EBB4"/>
<feature type="transmembrane region" description="Helical" evidence="2">
    <location>
        <begin position="260"/>
        <end position="282"/>
    </location>
</feature>
<feature type="transmembrane region" description="Helical" evidence="2">
    <location>
        <begin position="302"/>
        <end position="321"/>
    </location>
</feature>
<proteinExistence type="predicted"/>
<keyword evidence="2" id="KW-0812">Transmembrane</keyword>
<feature type="transmembrane region" description="Helical" evidence="2">
    <location>
        <begin position="341"/>
        <end position="362"/>
    </location>
</feature>
<comment type="caution">
    <text evidence="3">The sequence shown here is derived from an EMBL/GenBank/DDBJ whole genome shotgun (WGS) entry which is preliminary data.</text>
</comment>
<reference evidence="3" key="1">
    <citation type="submission" date="2021-10" db="EMBL/GenBank/DDBJ databases">
        <title>Anaerobic single-cell dispensing facilitates the cultivation of human gut bacteria.</title>
        <authorList>
            <person name="Afrizal A."/>
        </authorList>
    </citation>
    <scope>NUCLEOTIDE SEQUENCE</scope>
    <source>
        <strain evidence="3">CLA-AA-H215</strain>
    </source>
</reference>
<accession>A0AAE3EBB4</accession>
<dbReference type="RefSeq" id="WP_308454046.1">
    <property type="nucleotide sequence ID" value="NZ_JAJEQR010000031.1"/>
</dbReference>
<dbReference type="Proteomes" id="UP001198182">
    <property type="component" value="Unassembled WGS sequence"/>
</dbReference>